<feature type="region of interest" description="Disordered" evidence="1">
    <location>
        <begin position="584"/>
        <end position="606"/>
    </location>
</feature>
<dbReference type="InterPro" id="IPR043138">
    <property type="entry name" value="GGT_lsub"/>
</dbReference>
<dbReference type="RefSeq" id="WP_090594796.1">
    <property type="nucleotide sequence ID" value="NZ_LT629688.1"/>
</dbReference>
<reference evidence="2 3" key="1">
    <citation type="submission" date="2016-10" db="EMBL/GenBank/DDBJ databases">
        <authorList>
            <person name="de Groot N.N."/>
        </authorList>
    </citation>
    <scope>NUCLEOTIDE SEQUENCE [LARGE SCALE GENOMIC DNA]</scope>
    <source>
        <strain evidence="2 3">MON 2.2</strain>
    </source>
</reference>
<dbReference type="AlphaFoldDB" id="A0A1G7BZ91"/>
<feature type="region of interest" description="Disordered" evidence="1">
    <location>
        <begin position="30"/>
        <end position="71"/>
    </location>
</feature>
<keyword evidence="2" id="KW-0378">Hydrolase</keyword>
<dbReference type="STRING" id="675864.SAMN04489747_3101"/>
<protein>
    <submittedName>
        <fullName evidence="2">Gamma-glutamyltranspeptidase / glutathione hydrolase</fullName>
    </submittedName>
</protein>
<dbReference type="Pfam" id="PF01019">
    <property type="entry name" value="G_glu_transpept"/>
    <property type="match status" value="1"/>
</dbReference>
<dbReference type="Gene3D" id="3.60.20.40">
    <property type="match status" value="1"/>
</dbReference>
<dbReference type="Proteomes" id="UP000198546">
    <property type="component" value="Chromosome i"/>
</dbReference>
<dbReference type="Gene3D" id="1.10.246.130">
    <property type="match status" value="1"/>
</dbReference>
<dbReference type="GO" id="GO:0016787">
    <property type="term" value="F:hydrolase activity"/>
    <property type="evidence" value="ECO:0007669"/>
    <property type="project" value="UniProtKB-KW"/>
</dbReference>
<sequence length="606" mass="63141">MSRSRMWVLVAVVAVVLAVVVVTALVRPRGETPAAPVPGTGTPAPSSPSPLAGASPSATPTPSPTPTAEPGVEAVATIDEAATAAAMDVLADGGTAADAAVATAAVLSVVEPYYSNLLAGETAALWYDAGTGEVTSLLGAGRVGEDFDRGEYRERGVGAFGLHQALVPGSWDLWVTLLAEEGELGLDRVLAPAIELAEDGFPASDVLAGQVRSYLAAGGMNAAAREIYAPGGDPVDAGDTVRQPDFADTLTSLVEAYESGADRADGLEAARDLVYRGELAERLVAEIRDGGGWLTEDDLAGFEAQVQPSITLEWDEDTTVHQVPPSSQGMTMLLALNTLRGAELAEQDEADRLHLQIEALKLAMADREELVGDPEAVDAPVEELLDPAYGASQLERIELDASLDAPVDPGLENTTTFQVVDSAGNAAAVTASTGYQFVQAGDTGIMVNNRMRYMTVEDESSPNYIEAGRQVRYTGNPWMATTPDGLWLLGGNIGGDTQAQVQTQHFLGVAELGLSVEEAVAAPRVVTQSQPNSVTPHGVADRVRIDASVDGDVLDDLRARGQRLEVTSGAGPFGTGSVVEVRDDGQEVEIGLDPRAPWASGDTRAP</sequence>
<dbReference type="EMBL" id="LT629688">
    <property type="protein sequence ID" value="SDE31860.1"/>
    <property type="molecule type" value="Genomic_DNA"/>
</dbReference>
<keyword evidence="3" id="KW-1185">Reference proteome</keyword>
<dbReference type="OrthoDB" id="9781342at2"/>
<dbReference type="InterPro" id="IPR043137">
    <property type="entry name" value="GGT_ssub_C"/>
</dbReference>
<gene>
    <name evidence="2" type="ORF">SAMN04489747_3101</name>
</gene>
<proteinExistence type="predicted"/>
<dbReference type="PANTHER" id="PTHR43881:SF1">
    <property type="entry name" value="GAMMA-GLUTAMYLTRANSPEPTIDASE (AFU_ORTHOLOGUE AFUA_4G13580)"/>
    <property type="match status" value="1"/>
</dbReference>
<feature type="compositionally biased region" description="Low complexity" evidence="1">
    <location>
        <begin position="30"/>
        <end position="58"/>
    </location>
</feature>
<dbReference type="SUPFAM" id="SSF56235">
    <property type="entry name" value="N-terminal nucleophile aminohydrolases (Ntn hydrolases)"/>
    <property type="match status" value="1"/>
</dbReference>
<dbReference type="PRINTS" id="PR01210">
    <property type="entry name" value="GGTRANSPTASE"/>
</dbReference>
<evidence type="ECO:0000256" key="1">
    <source>
        <dbReference type="SAM" id="MobiDB-lite"/>
    </source>
</evidence>
<dbReference type="InterPro" id="IPR052896">
    <property type="entry name" value="GGT-like_enzyme"/>
</dbReference>
<evidence type="ECO:0000313" key="3">
    <source>
        <dbReference type="Proteomes" id="UP000198546"/>
    </source>
</evidence>
<organism evidence="2 3">
    <name type="scientific">Auraticoccus monumenti</name>
    <dbReference type="NCBI Taxonomy" id="675864"/>
    <lineage>
        <taxon>Bacteria</taxon>
        <taxon>Bacillati</taxon>
        <taxon>Actinomycetota</taxon>
        <taxon>Actinomycetes</taxon>
        <taxon>Propionibacteriales</taxon>
        <taxon>Propionibacteriaceae</taxon>
        <taxon>Auraticoccus</taxon>
    </lineage>
</organism>
<dbReference type="InterPro" id="IPR029055">
    <property type="entry name" value="Ntn_hydrolases_N"/>
</dbReference>
<accession>A0A1G7BZ91</accession>
<evidence type="ECO:0000313" key="2">
    <source>
        <dbReference type="EMBL" id="SDE31860.1"/>
    </source>
</evidence>
<dbReference type="PANTHER" id="PTHR43881">
    <property type="entry name" value="GAMMA-GLUTAMYLTRANSPEPTIDASE (AFU_ORTHOLOGUE AFUA_4G13580)"/>
    <property type="match status" value="1"/>
</dbReference>
<name>A0A1G7BZ91_9ACTN</name>